<name>A0A6C0EPU2_9ZZZZ</name>
<dbReference type="SUPFAM" id="SSF53448">
    <property type="entry name" value="Nucleotide-diphospho-sugar transferases"/>
    <property type="match status" value="1"/>
</dbReference>
<organism evidence="2">
    <name type="scientific">viral metagenome</name>
    <dbReference type="NCBI Taxonomy" id="1070528"/>
    <lineage>
        <taxon>unclassified sequences</taxon>
        <taxon>metagenomes</taxon>
        <taxon>organismal metagenomes</taxon>
    </lineage>
</organism>
<protein>
    <recommendedName>
        <fullName evidence="1">Glycosyltransferase 2-like domain-containing protein</fullName>
    </recommendedName>
</protein>
<reference evidence="2" key="1">
    <citation type="journal article" date="2020" name="Nature">
        <title>Giant virus diversity and host interactions through global metagenomics.</title>
        <authorList>
            <person name="Schulz F."/>
            <person name="Roux S."/>
            <person name="Paez-Espino D."/>
            <person name="Jungbluth S."/>
            <person name="Walsh D.A."/>
            <person name="Denef V.J."/>
            <person name="McMahon K.D."/>
            <person name="Konstantinidis K.T."/>
            <person name="Eloe-Fadrosh E.A."/>
            <person name="Kyrpides N.C."/>
            <person name="Woyke T."/>
        </authorList>
    </citation>
    <scope>NUCLEOTIDE SEQUENCE</scope>
    <source>
        <strain evidence="2">GVMAG-M-3300009155-2</strain>
    </source>
</reference>
<dbReference type="EMBL" id="MN738916">
    <property type="protein sequence ID" value="QHT31206.1"/>
    <property type="molecule type" value="Genomic_DNA"/>
</dbReference>
<evidence type="ECO:0000313" key="2">
    <source>
        <dbReference type="EMBL" id="QHT31206.1"/>
    </source>
</evidence>
<dbReference type="InterPro" id="IPR029044">
    <property type="entry name" value="Nucleotide-diphossugar_trans"/>
</dbReference>
<accession>A0A6C0EPU2</accession>
<dbReference type="Pfam" id="PF00535">
    <property type="entry name" value="Glycos_transf_2"/>
    <property type="match status" value="1"/>
</dbReference>
<dbReference type="AlphaFoldDB" id="A0A6C0EPU2"/>
<dbReference type="Gene3D" id="3.90.550.10">
    <property type="entry name" value="Spore Coat Polysaccharide Biosynthesis Protein SpsA, Chain A"/>
    <property type="match status" value="1"/>
</dbReference>
<sequence length="259" mass="29901">MFSLNILNYTDIIMSITAIINLFKRPHTLIEQLTAIQNQSIPPENVIIWKNYAPGVNIPNIPENLRKNLIIIASTKNFGVWARFTAGLLVNSKYICVFDDDTIPGKDWFKNCIETMKTHRGLLGTIGLRFLRGVLYDTEPRIGWDGPNNNVEQVDIVGHSWFFEQEWLHYLWECNPDYDKLLLTGEDIGFSYILQKYGINTYVPPHPIHNKDLWGSKYDKAMLYGTENVAISRQDGSTDRFSKALQHFINKGFITMNNR</sequence>
<proteinExistence type="predicted"/>
<feature type="domain" description="Glycosyltransferase 2-like" evidence="1">
    <location>
        <begin position="18"/>
        <end position="136"/>
    </location>
</feature>
<evidence type="ECO:0000259" key="1">
    <source>
        <dbReference type="Pfam" id="PF00535"/>
    </source>
</evidence>
<dbReference type="InterPro" id="IPR001173">
    <property type="entry name" value="Glyco_trans_2-like"/>
</dbReference>